<keyword evidence="6 7" id="KW-0961">Cell wall biogenesis/degradation</keyword>
<evidence type="ECO:0000256" key="1">
    <source>
        <dbReference type="ARBA" id="ARBA00004752"/>
    </source>
</evidence>
<dbReference type="Proteomes" id="UP000248592">
    <property type="component" value="Chromosome"/>
</dbReference>
<dbReference type="SUPFAM" id="SSF141523">
    <property type="entry name" value="L,D-transpeptidase catalytic domain-like"/>
    <property type="match status" value="1"/>
</dbReference>
<evidence type="ECO:0000256" key="2">
    <source>
        <dbReference type="ARBA" id="ARBA00005992"/>
    </source>
</evidence>
<evidence type="ECO:0000256" key="3">
    <source>
        <dbReference type="ARBA" id="ARBA00022679"/>
    </source>
</evidence>
<dbReference type="EMBL" id="CP030085">
    <property type="protein sequence ID" value="AWW49498.1"/>
    <property type="molecule type" value="Genomic_DNA"/>
</dbReference>
<feature type="active site" description="Proton donor/acceptor" evidence="7">
    <location>
        <position position="230"/>
    </location>
</feature>
<dbReference type="RefSeq" id="WP_112294484.1">
    <property type="nucleotide sequence ID" value="NZ_CBCSBS010000001.1"/>
</dbReference>
<gene>
    <name evidence="9" type="ORF">Pas1_03330</name>
</gene>
<evidence type="ECO:0000256" key="6">
    <source>
        <dbReference type="ARBA" id="ARBA00023316"/>
    </source>
</evidence>
<dbReference type="GO" id="GO:0016740">
    <property type="term" value="F:transferase activity"/>
    <property type="evidence" value="ECO:0007669"/>
    <property type="project" value="UniProtKB-KW"/>
</dbReference>
<dbReference type="GO" id="GO:0071555">
    <property type="term" value="P:cell wall organization"/>
    <property type="evidence" value="ECO:0007669"/>
    <property type="project" value="UniProtKB-UniRule"/>
</dbReference>
<sequence>MNLINNNHFDSGARQLRLKSLLIAGFLTAPMLCLANGDTAVRQATQELVRNGNLDKALDLLNKSEVEHPNFRLATFMRAELLTALTGGAIANKSMSEVRDVEAPQNLLSELQLRNSVIPNLTDLRPAQVLKMPKNADVILIDASISRAYLLRNKDGDPVWEKDYFVTIGKLGVGKKKEGDLKSPLGVYSVTMQIPKQQLRSIFGAGALELSFPNALDKKLDISGSGIWLHGVPKNTYSRAPKASDGCLAFANDDVREIIELAKKRQIHVSVVPSVQWLKKSDWNARSAQVSNEIAAFRAESLKIKTSIPPEAIYAPESTSTLVIDQPIGQAEGSPVYREYWDKNGNSWTLKFKSRT</sequence>
<dbReference type="AlphaFoldDB" id="A0A2Z4JRM7"/>
<reference evidence="10" key="1">
    <citation type="submission" date="2018-06" db="EMBL/GenBank/DDBJ databases">
        <title>Description of a new Polynucleobacter species.</title>
        <authorList>
            <person name="Hahn M.W."/>
        </authorList>
    </citation>
    <scope>NUCLEOTIDE SEQUENCE [LARGE SCALE GENOMIC DNA]</scope>
    <source>
        <strain evidence="10">MG-25-Pas1-D2</strain>
    </source>
</reference>
<evidence type="ECO:0000256" key="7">
    <source>
        <dbReference type="PROSITE-ProRule" id="PRU01373"/>
    </source>
</evidence>
<dbReference type="InterPro" id="IPR005490">
    <property type="entry name" value="LD_TPept_cat_dom"/>
</dbReference>
<accession>A0A2Z4JRM7</accession>
<dbReference type="Gene3D" id="2.40.440.10">
    <property type="entry name" value="L,D-transpeptidase catalytic domain-like"/>
    <property type="match status" value="1"/>
</dbReference>
<name>A0A2Z4JRM7_9BURK</name>
<dbReference type="PROSITE" id="PS52029">
    <property type="entry name" value="LD_TPASE"/>
    <property type="match status" value="1"/>
</dbReference>
<evidence type="ECO:0000256" key="5">
    <source>
        <dbReference type="ARBA" id="ARBA00022984"/>
    </source>
</evidence>
<dbReference type="GO" id="GO:0004180">
    <property type="term" value="F:carboxypeptidase activity"/>
    <property type="evidence" value="ECO:0007669"/>
    <property type="project" value="UniProtKB-ARBA"/>
</dbReference>
<proteinExistence type="inferred from homology"/>
<keyword evidence="4 7" id="KW-0133">Cell shape</keyword>
<evidence type="ECO:0000313" key="9">
    <source>
        <dbReference type="EMBL" id="AWW49498.1"/>
    </source>
</evidence>
<dbReference type="InterPro" id="IPR038063">
    <property type="entry name" value="Transpep_catalytic_dom"/>
</dbReference>
<organism evidence="9 10">
    <name type="scientific">Polynucleobacter paneuropaeus</name>
    <dbReference type="NCBI Taxonomy" id="2527775"/>
    <lineage>
        <taxon>Bacteria</taxon>
        <taxon>Pseudomonadati</taxon>
        <taxon>Pseudomonadota</taxon>
        <taxon>Betaproteobacteria</taxon>
        <taxon>Burkholderiales</taxon>
        <taxon>Burkholderiaceae</taxon>
        <taxon>Polynucleobacter</taxon>
    </lineage>
</organism>
<feature type="domain" description="L,D-TPase catalytic" evidence="8">
    <location>
        <begin position="139"/>
        <end position="272"/>
    </location>
</feature>
<protein>
    <recommendedName>
        <fullName evidence="8">L,D-TPase catalytic domain-containing protein</fullName>
    </recommendedName>
</protein>
<dbReference type="Pfam" id="PF03734">
    <property type="entry name" value="YkuD"/>
    <property type="match status" value="1"/>
</dbReference>
<evidence type="ECO:0000256" key="4">
    <source>
        <dbReference type="ARBA" id="ARBA00022960"/>
    </source>
</evidence>
<comment type="pathway">
    <text evidence="1 7">Cell wall biogenesis; peptidoglycan biosynthesis.</text>
</comment>
<dbReference type="GO" id="GO:0009252">
    <property type="term" value="P:peptidoglycan biosynthetic process"/>
    <property type="evidence" value="ECO:0007669"/>
    <property type="project" value="UniProtKB-UniPathway"/>
</dbReference>
<dbReference type="CDD" id="cd16913">
    <property type="entry name" value="YkuD_like"/>
    <property type="match status" value="1"/>
</dbReference>
<keyword evidence="3" id="KW-0808">Transferase</keyword>
<dbReference type="PANTHER" id="PTHR36699">
    <property type="entry name" value="LD-TRANSPEPTIDASE"/>
    <property type="match status" value="1"/>
</dbReference>
<comment type="similarity">
    <text evidence="2">Belongs to the YkuD family.</text>
</comment>
<dbReference type="GO" id="GO:0008360">
    <property type="term" value="P:regulation of cell shape"/>
    <property type="evidence" value="ECO:0007669"/>
    <property type="project" value="UniProtKB-UniRule"/>
</dbReference>
<keyword evidence="5 7" id="KW-0573">Peptidoglycan synthesis</keyword>
<dbReference type="PANTHER" id="PTHR36699:SF1">
    <property type="entry name" value="L,D-TRANSPEPTIDASE YAFK-RELATED"/>
    <property type="match status" value="1"/>
</dbReference>
<evidence type="ECO:0000259" key="8">
    <source>
        <dbReference type="PROSITE" id="PS52029"/>
    </source>
</evidence>
<dbReference type="UniPathway" id="UPA00219"/>
<evidence type="ECO:0000313" key="10">
    <source>
        <dbReference type="Proteomes" id="UP000248592"/>
    </source>
</evidence>
<feature type="active site" description="Nucleophile" evidence="7">
    <location>
        <position position="247"/>
    </location>
</feature>